<dbReference type="Proteomes" id="UP000011220">
    <property type="component" value="Chromosome"/>
</dbReference>
<dbReference type="KEGG" id="css:Cst_c15260"/>
<organism evidence="2 3">
    <name type="scientific">Thermoclostridium stercorarium (strain ATCC 35414 / DSM 8532 / NCIMB 11754)</name>
    <name type="common">Clostridium stercorarium</name>
    <dbReference type="NCBI Taxonomy" id="1121335"/>
    <lineage>
        <taxon>Bacteria</taxon>
        <taxon>Bacillati</taxon>
        <taxon>Bacillota</taxon>
        <taxon>Clostridia</taxon>
        <taxon>Eubacteriales</taxon>
        <taxon>Oscillospiraceae</taxon>
        <taxon>Thermoclostridium</taxon>
    </lineage>
</organism>
<dbReference type="STRING" id="1121335.Cst_c15260"/>
<dbReference type="AlphaFoldDB" id="L7VSH7"/>
<proteinExistence type="predicted"/>
<name>L7VSH7_THES1</name>
<evidence type="ECO:0000313" key="3">
    <source>
        <dbReference type="Proteomes" id="UP000011220"/>
    </source>
</evidence>
<keyword evidence="1" id="KW-0812">Transmembrane</keyword>
<evidence type="ECO:0000256" key="1">
    <source>
        <dbReference type="SAM" id="Phobius"/>
    </source>
</evidence>
<accession>L7VSH7</accession>
<protein>
    <submittedName>
        <fullName evidence="2">Uncharacterized protein</fullName>
    </submittedName>
</protein>
<evidence type="ECO:0000313" key="2">
    <source>
        <dbReference type="EMBL" id="AGC68513.1"/>
    </source>
</evidence>
<feature type="transmembrane region" description="Helical" evidence="1">
    <location>
        <begin position="12"/>
        <end position="35"/>
    </location>
</feature>
<gene>
    <name evidence="2" type="ordered locus">Cst_c15260</name>
</gene>
<keyword evidence="3" id="KW-1185">Reference proteome</keyword>
<keyword evidence="1" id="KW-1133">Transmembrane helix</keyword>
<dbReference type="PATRIC" id="fig|1121335.3.peg.1508"/>
<sequence length="42" mass="4918">MKKACNRCVCRLFDSISVLWAVACLLKRVIIIYAVKLTHFKY</sequence>
<reference evidence="2 3" key="1">
    <citation type="journal article" date="2013" name="Genome Announc.">
        <title>Complete genome sequence of Clostridium stercorarium subsp. stercorarium strain DSM 8532, a thermophilic degrader of plant cell wall fibers.</title>
        <authorList>
            <person name="Poehlein A."/>
            <person name="Zverlov V.V."/>
            <person name="Daniel R."/>
            <person name="Schwarz W.H."/>
            <person name="Liebl W."/>
        </authorList>
    </citation>
    <scope>NUCLEOTIDE SEQUENCE [LARGE SCALE GENOMIC DNA]</scope>
    <source>
        <strain evidence="3">ATCC 35414 / DSM 8532 / NCIMB 11754</strain>
    </source>
</reference>
<dbReference type="EMBL" id="CP004044">
    <property type="protein sequence ID" value="AGC68513.1"/>
    <property type="molecule type" value="Genomic_DNA"/>
</dbReference>
<keyword evidence="1" id="KW-0472">Membrane</keyword>